<organism evidence="10 11">
    <name type="scientific">Devosia epidermidihirudinis</name>
    <dbReference type="NCBI Taxonomy" id="1293439"/>
    <lineage>
        <taxon>Bacteria</taxon>
        <taxon>Pseudomonadati</taxon>
        <taxon>Pseudomonadota</taxon>
        <taxon>Alphaproteobacteria</taxon>
        <taxon>Hyphomicrobiales</taxon>
        <taxon>Devosiaceae</taxon>
        <taxon>Devosia</taxon>
    </lineage>
</organism>
<keyword evidence="4 8" id="KW-0812">Transmembrane</keyword>
<comment type="catalytic activity">
    <reaction evidence="7">
        <text>2 GTP = 3',3'-c-di-GMP + 2 diphosphate</text>
        <dbReference type="Rhea" id="RHEA:24898"/>
        <dbReference type="ChEBI" id="CHEBI:33019"/>
        <dbReference type="ChEBI" id="CHEBI:37565"/>
        <dbReference type="ChEBI" id="CHEBI:58805"/>
        <dbReference type="EC" id="2.7.7.65"/>
    </reaction>
</comment>
<dbReference type="GO" id="GO:1902201">
    <property type="term" value="P:negative regulation of bacterial-type flagellum-dependent cell motility"/>
    <property type="evidence" value="ECO:0007669"/>
    <property type="project" value="TreeGrafter"/>
</dbReference>
<feature type="transmembrane region" description="Helical" evidence="8">
    <location>
        <begin position="96"/>
        <end position="123"/>
    </location>
</feature>
<dbReference type="SMART" id="SM00267">
    <property type="entry name" value="GGDEF"/>
    <property type="match status" value="1"/>
</dbReference>
<dbReference type="GO" id="GO:0000155">
    <property type="term" value="F:phosphorelay sensor kinase activity"/>
    <property type="evidence" value="ECO:0007669"/>
    <property type="project" value="InterPro"/>
</dbReference>
<evidence type="ECO:0000313" key="10">
    <source>
        <dbReference type="EMBL" id="KKC35829.1"/>
    </source>
</evidence>
<dbReference type="OrthoDB" id="9759607at2"/>
<proteinExistence type="predicted"/>
<dbReference type="GO" id="GO:0005886">
    <property type="term" value="C:plasma membrane"/>
    <property type="evidence" value="ECO:0007669"/>
    <property type="project" value="UniProtKB-SubCell"/>
</dbReference>
<dbReference type="Gene3D" id="3.30.70.270">
    <property type="match status" value="1"/>
</dbReference>
<evidence type="ECO:0000256" key="6">
    <source>
        <dbReference type="ARBA" id="ARBA00023136"/>
    </source>
</evidence>
<dbReference type="Pfam" id="PF07694">
    <property type="entry name" value="5TM-5TMR_LYT"/>
    <property type="match status" value="1"/>
</dbReference>
<dbReference type="RefSeq" id="WP_046140812.1">
    <property type="nucleotide sequence ID" value="NZ_LANJ01000044.1"/>
</dbReference>
<dbReference type="PROSITE" id="PS50887">
    <property type="entry name" value="GGDEF"/>
    <property type="match status" value="1"/>
</dbReference>
<keyword evidence="5 8" id="KW-1133">Transmembrane helix</keyword>
<dbReference type="SUPFAM" id="SSF55073">
    <property type="entry name" value="Nucleotide cyclase"/>
    <property type="match status" value="1"/>
</dbReference>
<dbReference type="NCBIfam" id="TIGR00254">
    <property type="entry name" value="GGDEF"/>
    <property type="match status" value="1"/>
</dbReference>
<sequence>MLLQQPILALVNGVGLLALLAISFGAIERQHWSRMARSLVQGAVFGVGAVLAMMSPAHLSDGVLVDARALIVGFAAAFGGWPAALVAVVIGATYRMFLGGAGAVPGAAGIVAAALLGLAWRYWLRPKTRVRAQHLVVLGLVVSCYLLVALAMGYSTTMTLLNTVGPYMVMASVGSSVLLGLFVERELNQIAREEHWKTRALTDPLTGLPNRRAFERGMQGLRKPDAEAALLIADLDHFKVVNDTHGHAAGDHVLQEISEALRHNVRGRDLLSRLGGEELAVLLPDTGYVRARQIANRLRRSIEALDIEWEGHIIKITISIGVAVASGNLSSDDLFEQADSALYAAKRGGRNRVVFSGASLMQPKDEAAALAAVVARVPKSAI</sequence>
<dbReference type="PATRIC" id="fig|1293439.3.peg.3003"/>
<dbReference type="PANTHER" id="PTHR45138:SF9">
    <property type="entry name" value="DIGUANYLATE CYCLASE DGCM-RELATED"/>
    <property type="match status" value="1"/>
</dbReference>
<evidence type="ECO:0000256" key="5">
    <source>
        <dbReference type="ARBA" id="ARBA00022989"/>
    </source>
</evidence>
<evidence type="ECO:0000256" key="4">
    <source>
        <dbReference type="ARBA" id="ARBA00022692"/>
    </source>
</evidence>
<evidence type="ECO:0000256" key="3">
    <source>
        <dbReference type="ARBA" id="ARBA00022475"/>
    </source>
</evidence>
<feature type="transmembrane region" description="Helical" evidence="8">
    <location>
        <begin position="39"/>
        <end position="57"/>
    </location>
</feature>
<dbReference type="InterPro" id="IPR029787">
    <property type="entry name" value="Nucleotide_cyclase"/>
</dbReference>
<accession>A0A0F5Q6Z6</accession>
<dbReference type="InterPro" id="IPR043128">
    <property type="entry name" value="Rev_trsase/Diguanyl_cyclase"/>
</dbReference>
<dbReference type="Proteomes" id="UP000033411">
    <property type="component" value="Unassembled WGS sequence"/>
</dbReference>
<feature type="transmembrane region" description="Helical" evidence="8">
    <location>
        <begin position="166"/>
        <end position="183"/>
    </location>
</feature>
<feature type="transmembrane region" description="Helical" evidence="8">
    <location>
        <begin position="7"/>
        <end position="27"/>
    </location>
</feature>
<evidence type="ECO:0000256" key="1">
    <source>
        <dbReference type="ARBA" id="ARBA00004651"/>
    </source>
</evidence>
<keyword evidence="3" id="KW-1003">Cell membrane</keyword>
<dbReference type="PANTHER" id="PTHR45138">
    <property type="entry name" value="REGULATORY COMPONENTS OF SENSORY TRANSDUCTION SYSTEM"/>
    <property type="match status" value="1"/>
</dbReference>
<comment type="subcellular location">
    <subcellularLocation>
        <location evidence="1">Cell membrane</location>
        <topology evidence="1">Multi-pass membrane protein</topology>
    </subcellularLocation>
</comment>
<dbReference type="AlphaFoldDB" id="A0A0F5Q6Z6"/>
<dbReference type="GO" id="GO:0071555">
    <property type="term" value="P:cell wall organization"/>
    <property type="evidence" value="ECO:0007669"/>
    <property type="project" value="InterPro"/>
</dbReference>
<dbReference type="Pfam" id="PF00990">
    <property type="entry name" value="GGDEF"/>
    <property type="match status" value="1"/>
</dbReference>
<feature type="transmembrane region" description="Helical" evidence="8">
    <location>
        <begin position="69"/>
        <end position="90"/>
    </location>
</feature>
<evidence type="ECO:0000256" key="2">
    <source>
        <dbReference type="ARBA" id="ARBA00012528"/>
    </source>
</evidence>
<dbReference type="GO" id="GO:0043709">
    <property type="term" value="P:cell adhesion involved in single-species biofilm formation"/>
    <property type="evidence" value="ECO:0007669"/>
    <property type="project" value="TreeGrafter"/>
</dbReference>
<dbReference type="EMBL" id="LANJ01000044">
    <property type="protein sequence ID" value="KKC35829.1"/>
    <property type="molecule type" value="Genomic_DNA"/>
</dbReference>
<dbReference type="InterPro" id="IPR011620">
    <property type="entry name" value="Sig_transdc_His_kinase_LytS_TM"/>
</dbReference>
<dbReference type="GO" id="GO:0052621">
    <property type="term" value="F:diguanylate cyclase activity"/>
    <property type="evidence" value="ECO:0007669"/>
    <property type="project" value="UniProtKB-EC"/>
</dbReference>
<dbReference type="CDD" id="cd01949">
    <property type="entry name" value="GGDEF"/>
    <property type="match status" value="1"/>
</dbReference>
<dbReference type="FunFam" id="3.30.70.270:FF:000001">
    <property type="entry name" value="Diguanylate cyclase domain protein"/>
    <property type="match status" value="1"/>
</dbReference>
<dbReference type="InterPro" id="IPR050469">
    <property type="entry name" value="Diguanylate_Cyclase"/>
</dbReference>
<keyword evidence="11" id="KW-1185">Reference proteome</keyword>
<feature type="transmembrane region" description="Helical" evidence="8">
    <location>
        <begin position="135"/>
        <end position="154"/>
    </location>
</feature>
<reference evidence="10 11" key="1">
    <citation type="submission" date="2015-03" db="EMBL/GenBank/DDBJ databases">
        <authorList>
            <person name="Lepp D."/>
            <person name="Hassan Y.I."/>
            <person name="Li X.-Z."/>
            <person name="Zhou T."/>
        </authorList>
    </citation>
    <scope>NUCLEOTIDE SEQUENCE [LARGE SCALE GENOMIC DNA]</scope>
    <source>
        <strain evidence="10 11">E84</strain>
    </source>
</reference>
<evidence type="ECO:0000256" key="7">
    <source>
        <dbReference type="ARBA" id="ARBA00034247"/>
    </source>
</evidence>
<name>A0A0F5Q6Z6_9HYPH</name>
<dbReference type="STRING" id="1293439.WH87_14740"/>
<keyword evidence="6 8" id="KW-0472">Membrane</keyword>
<protein>
    <recommendedName>
        <fullName evidence="2">diguanylate cyclase</fullName>
        <ecNumber evidence="2">2.7.7.65</ecNumber>
    </recommendedName>
</protein>
<dbReference type="InterPro" id="IPR000160">
    <property type="entry name" value="GGDEF_dom"/>
</dbReference>
<comment type="caution">
    <text evidence="10">The sequence shown here is derived from an EMBL/GenBank/DDBJ whole genome shotgun (WGS) entry which is preliminary data.</text>
</comment>
<evidence type="ECO:0000256" key="8">
    <source>
        <dbReference type="SAM" id="Phobius"/>
    </source>
</evidence>
<dbReference type="EC" id="2.7.7.65" evidence="2"/>
<evidence type="ECO:0000259" key="9">
    <source>
        <dbReference type="PROSITE" id="PS50887"/>
    </source>
</evidence>
<evidence type="ECO:0000313" key="11">
    <source>
        <dbReference type="Proteomes" id="UP000033411"/>
    </source>
</evidence>
<feature type="domain" description="GGDEF" evidence="9">
    <location>
        <begin position="226"/>
        <end position="358"/>
    </location>
</feature>
<gene>
    <name evidence="10" type="ORF">WH87_14740</name>
</gene>